<gene>
    <name evidence="2" type="ORF">UFOPK1591_00987</name>
</gene>
<proteinExistence type="predicted"/>
<feature type="domain" description="Glycosyltransferase 61 catalytic" evidence="1">
    <location>
        <begin position="131"/>
        <end position="309"/>
    </location>
</feature>
<evidence type="ECO:0000313" key="2">
    <source>
        <dbReference type="EMBL" id="CAB4565110.1"/>
    </source>
</evidence>
<dbReference type="Pfam" id="PF04577">
    <property type="entry name" value="Glyco_transf_61"/>
    <property type="match status" value="1"/>
</dbReference>
<dbReference type="AlphaFoldDB" id="A0A6J6DLV6"/>
<dbReference type="GO" id="GO:0016757">
    <property type="term" value="F:glycosyltransferase activity"/>
    <property type="evidence" value="ECO:0007669"/>
    <property type="project" value="InterPro"/>
</dbReference>
<organism evidence="2">
    <name type="scientific">freshwater metagenome</name>
    <dbReference type="NCBI Taxonomy" id="449393"/>
    <lineage>
        <taxon>unclassified sequences</taxon>
        <taxon>metagenomes</taxon>
        <taxon>ecological metagenomes</taxon>
    </lineage>
</organism>
<sequence>MSGLSSAPGDRFDLDRALKVGAELPKDISIAYMAPANSVSVATAQTDLDFIDGRWIDVRSTPDIDGLLPETVLAIRNAEINFRGAIRLSDGTRLESSFFITRPGDWDIEGLQEPERIVGPHASIVQGAAGFGHWLIHRLSRLITVRDFVPDLPLLSTQLPISGDEFYARTGWQPQEVRRLPRRQRKTFAVDELFVPSYAGVNRGRLADASRFGRDIERLIDGIDLRTNMPAYPEKIYLPRRTDSSSRAGAINGLEIEKLFVERGFHAIDPGSLSFDEQVRLIRSAKVIAGEGGSAAQNAMFGNKGLTVIVVNGNSGPGTIPYRPGRKTYARMVTDAFECNYRRIVASEFARFPGWKADTDIVRRALDSMPE</sequence>
<reference evidence="2" key="1">
    <citation type="submission" date="2020-05" db="EMBL/GenBank/DDBJ databases">
        <authorList>
            <person name="Chiriac C."/>
            <person name="Salcher M."/>
            <person name="Ghai R."/>
            <person name="Kavagutti S V."/>
        </authorList>
    </citation>
    <scope>NUCLEOTIDE SEQUENCE</scope>
</reference>
<dbReference type="InterPro" id="IPR049625">
    <property type="entry name" value="Glyco_transf_61_cat"/>
</dbReference>
<evidence type="ECO:0000259" key="1">
    <source>
        <dbReference type="Pfam" id="PF04577"/>
    </source>
</evidence>
<accession>A0A6J6DLV6</accession>
<name>A0A6J6DLV6_9ZZZZ</name>
<protein>
    <submittedName>
        <fullName evidence="2">Unannotated protein</fullName>
    </submittedName>
</protein>
<dbReference type="EMBL" id="CAEZTD010000074">
    <property type="protein sequence ID" value="CAB4565110.1"/>
    <property type="molecule type" value="Genomic_DNA"/>
</dbReference>